<evidence type="ECO:0000256" key="1">
    <source>
        <dbReference type="SAM" id="MobiDB-lite"/>
    </source>
</evidence>
<feature type="compositionally biased region" description="Basic and acidic residues" evidence="1">
    <location>
        <begin position="647"/>
        <end position="657"/>
    </location>
</feature>
<feature type="compositionally biased region" description="Basic and acidic residues" evidence="1">
    <location>
        <begin position="1012"/>
        <end position="1025"/>
    </location>
</feature>
<dbReference type="GO" id="GO:0035770">
    <property type="term" value="C:ribonucleoprotein granule"/>
    <property type="evidence" value="ECO:0007669"/>
    <property type="project" value="TreeGrafter"/>
</dbReference>
<feature type="compositionally biased region" description="Acidic residues" evidence="1">
    <location>
        <begin position="600"/>
        <end position="612"/>
    </location>
</feature>
<protein>
    <recommendedName>
        <fullName evidence="2">RAP domain-containing protein</fullName>
    </recommendedName>
</protein>
<dbReference type="InterPro" id="IPR050870">
    <property type="entry name" value="FAST_kinase"/>
</dbReference>
<accession>A0A0G4HEM0</accession>
<dbReference type="GO" id="GO:0003723">
    <property type="term" value="F:RNA binding"/>
    <property type="evidence" value="ECO:0007669"/>
    <property type="project" value="TreeGrafter"/>
</dbReference>
<feature type="compositionally biased region" description="Basic residues" evidence="1">
    <location>
        <begin position="1144"/>
        <end position="1155"/>
    </location>
</feature>
<evidence type="ECO:0000313" key="3">
    <source>
        <dbReference type="EMBL" id="CEM42487.1"/>
    </source>
</evidence>
<feature type="compositionally biased region" description="Basic and acidic residues" evidence="1">
    <location>
        <begin position="1062"/>
        <end position="1084"/>
    </location>
</feature>
<organism evidence="3">
    <name type="scientific">Chromera velia CCMP2878</name>
    <dbReference type="NCBI Taxonomy" id="1169474"/>
    <lineage>
        <taxon>Eukaryota</taxon>
        <taxon>Sar</taxon>
        <taxon>Alveolata</taxon>
        <taxon>Colpodellida</taxon>
        <taxon>Chromeraceae</taxon>
        <taxon>Chromera</taxon>
    </lineage>
</organism>
<dbReference type="GO" id="GO:0000963">
    <property type="term" value="P:mitochondrial RNA processing"/>
    <property type="evidence" value="ECO:0007669"/>
    <property type="project" value="TreeGrafter"/>
</dbReference>
<evidence type="ECO:0000259" key="2">
    <source>
        <dbReference type="PROSITE" id="PS51286"/>
    </source>
</evidence>
<dbReference type="AlphaFoldDB" id="A0A0G4HEM0"/>
<dbReference type="Pfam" id="PF08373">
    <property type="entry name" value="RAP"/>
    <property type="match status" value="1"/>
</dbReference>
<dbReference type="GO" id="GO:0005759">
    <property type="term" value="C:mitochondrial matrix"/>
    <property type="evidence" value="ECO:0007669"/>
    <property type="project" value="TreeGrafter"/>
</dbReference>
<gene>
    <name evidence="3" type="ORF">Cvel_6561</name>
</gene>
<dbReference type="InterPro" id="IPR013584">
    <property type="entry name" value="RAP"/>
</dbReference>
<feature type="region of interest" description="Disordered" evidence="1">
    <location>
        <begin position="645"/>
        <end position="790"/>
    </location>
</feature>
<reference evidence="3" key="1">
    <citation type="submission" date="2014-11" db="EMBL/GenBank/DDBJ databases">
        <authorList>
            <person name="Otto D Thomas"/>
            <person name="Naeem Raeece"/>
        </authorList>
    </citation>
    <scope>NUCLEOTIDE SEQUENCE</scope>
</reference>
<feature type="region of interest" description="Disordered" evidence="1">
    <location>
        <begin position="57"/>
        <end position="85"/>
    </location>
</feature>
<proteinExistence type="predicted"/>
<dbReference type="EMBL" id="CDMZ01002462">
    <property type="protein sequence ID" value="CEM42487.1"/>
    <property type="molecule type" value="Genomic_DNA"/>
</dbReference>
<feature type="domain" description="RAP" evidence="2">
    <location>
        <begin position="485"/>
        <end position="543"/>
    </location>
</feature>
<feature type="compositionally biased region" description="Polar residues" evidence="1">
    <location>
        <begin position="1026"/>
        <end position="1054"/>
    </location>
</feature>
<sequence>MTALLTPANALGRGGFGRSVCAFRMPSIPVGSLHSEHVHSASPSSFQPIWGLPRGGEGFRSVRGDGDGDGGGDGRDGENFGKGIQTHRPALRDVSVLGEHRGTFSEEELNNNSGGRKSRLSELATALVVRLVKASRGGVRDASLWQDLSRRTVFLGPHLEPADLPVVLNCFAKIRYRDARVFRALSEPIQRHAGIFSPKGLAVLLNAYRRLEVKSAGTIEFLLLQVCRCINAFGGEDLALSMNAVSFFAFFHGEFWRGSVRHVPRVASEMTHLHVALCVNALSRLDMRNRDALLALAKTAWRLRSEFTQETLSTTVMGFAKLDFNHSGLTRALNFSVERKLNAALTLNDVSAQVAGRRGDVFDVQALCCLSFTLVCLTDCSPQIADKLLSLLAPHAHAIPDVFVRLLKYTEQTIRLVRTDIGNKLSDKSKGVLTEARSREISFVDRGSRWAYEVAWVLQRMGVQAERRVYADAICLDIFFPKKRAVITCCGPHSYYVDSTERTAYSKMKQRLLEAQGYHVSVLAYYEWNELKLPEDKERFLWSLGRRAAREMAESGGPFGFATSEEEAERDRRGRRHRGRERERERGGGQEMSSRWQGENTEEAEGAEDECGERERGSAPSYEAALDTFEAESDLVALEWRGRGSKVKGEGDSREGVSEDGVPMMMEMQRWRKGRRGSLRKRTSVHSGQEPSDFSASSDDKLSSLLSEEDAFALGASSPLPERREVQEEEGDRGTSQSSDLRDGFRVKAKASGGVSALQLSALEGWEEEDKGDVGWGESEFLSEPRAAVGGRVEGEGGIVHRTTWGDSEGGKIYQQKKEQQEGGLVMARPRGPFFVDDDDEERERQIQIEKGAGTAREVRKGLPDTPPSSSEWQPMEQVNPSQWLDEDEGDREHETERDSEEDGHQGTTSGLPPHWRRKRGRTVSFSHRDGWRSGPVGEIRHTGLQEVQQGGHVEGSFDGLPQYEVLEGSSSASSWTSPNPKTQSSDSPLLLHESERKRNHFFEEREEEEREGTQRGDSPFEHEVIQTSESAQRALSGLSSSQPAFVGVSAQSSKKSHRARRVTENESAKTPTERDPFPERISLEEEDFDAWGGQRREGDLDSSGHSRRRNFKQKNGNTKWPQPDPPHHHFVPPVGGHQEDHVKRWRGSGKKREKQQKFKIVFDGTKFLKEPAE</sequence>
<feature type="compositionally biased region" description="Polar residues" evidence="1">
    <location>
        <begin position="868"/>
        <end position="883"/>
    </location>
</feature>
<feature type="compositionally biased region" description="Basic residues" evidence="1">
    <location>
        <begin position="671"/>
        <end position="684"/>
    </location>
</feature>
<dbReference type="VEuPathDB" id="CryptoDB:Cvel_6561"/>
<dbReference type="Pfam" id="PF26188">
    <property type="entry name" value="RESC6"/>
    <property type="match status" value="1"/>
</dbReference>
<feature type="compositionally biased region" description="Basic and acidic residues" evidence="1">
    <location>
        <begin position="993"/>
        <end position="1004"/>
    </location>
</feature>
<feature type="compositionally biased region" description="Polar residues" evidence="1">
    <location>
        <begin position="979"/>
        <end position="988"/>
    </location>
</feature>
<feature type="region of interest" description="Disordered" evidence="1">
    <location>
        <begin position="817"/>
        <end position="1158"/>
    </location>
</feature>
<feature type="compositionally biased region" description="Basic and acidic residues" evidence="1">
    <location>
        <begin position="60"/>
        <end position="79"/>
    </location>
</feature>
<dbReference type="Gene3D" id="3.40.960.10">
    <property type="entry name" value="VSR Endonuclease"/>
    <property type="match status" value="1"/>
</dbReference>
<dbReference type="InterPro" id="IPR058917">
    <property type="entry name" value="RESC6_dom"/>
</dbReference>
<feature type="region of interest" description="Disordered" evidence="1">
    <location>
        <begin position="555"/>
        <end position="620"/>
    </location>
</feature>
<dbReference type="PROSITE" id="PS51286">
    <property type="entry name" value="RAP"/>
    <property type="match status" value="1"/>
</dbReference>
<dbReference type="PANTHER" id="PTHR21228:SF40">
    <property type="entry name" value="LD45607P"/>
    <property type="match status" value="1"/>
</dbReference>
<name>A0A0G4HEM0_9ALVE</name>
<dbReference type="SMART" id="SM00952">
    <property type="entry name" value="RAP"/>
    <property type="match status" value="1"/>
</dbReference>
<feature type="compositionally biased region" description="Basic and acidic residues" evidence="1">
    <location>
        <begin position="1095"/>
        <end position="1105"/>
    </location>
</feature>
<dbReference type="PANTHER" id="PTHR21228">
    <property type="entry name" value="FAST LEU-RICH DOMAIN-CONTAINING"/>
    <property type="match status" value="1"/>
</dbReference>
<dbReference type="GO" id="GO:0044528">
    <property type="term" value="P:regulation of mitochondrial mRNA stability"/>
    <property type="evidence" value="ECO:0007669"/>
    <property type="project" value="TreeGrafter"/>
</dbReference>